<protein>
    <recommendedName>
        <fullName evidence="4">Putative pterin-4-alpha-carbinolamine dehydratase</fullName>
        <shortName evidence="4">PHS</shortName>
        <ecNumber evidence="4">4.2.1.96</ecNumber>
    </recommendedName>
    <alternativeName>
        <fullName evidence="4">4-alpha-hydroxy-tetrahydropterin dehydratase</fullName>
    </alternativeName>
    <alternativeName>
        <fullName evidence="4">Pterin carbinolamine dehydratase</fullName>
        <shortName evidence="4">PCD</shortName>
    </alternativeName>
</protein>
<evidence type="ECO:0000256" key="1">
    <source>
        <dbReference type="ARBA" id="ARBA00001554"/>
    </source>
</evidence>
<dbReference type="OrthoDB" id="9800108at2"/>
<organism evidence="5 6">
    <name type="scientific">Alkaliphilus serpentinus</name>
    <dbReference type="NCBI Taxonomy" id="1482731"/>
    <lineage>
        <taxon>Bacteria</taxon>
        <taxon>Bacillati</taxon>
        <taxon>Bacillota</taxon>
        <taxon>Clostridia</taxon>
        <taxon>Peptostreptococcales</taxon>
        <taxon>Natronincolaceae</taxon>
        <taxon>Alkaliphilus</taxon>
    </lineage>
</organism>
<dbReference type="SUPFAM" id="SSF55248">
    <property type="entry name" value="PCD-like"/>
    <property type="match status" value="1"/>
</dbReference>
<dbReference type="Gene3D" id="3.30.1360.20">
    <property type="entry name" value="Transcriptional coactivator/pterin dehydratase"/>
    <property type="match status" value="1"/>
</dbReference>
<comment type="similarity">
    <text evidence="2 4">Belongs to the pterin-4-alpha-carbinolamine dehydratase family.</text>
</comment>
<dbReference type="EMBL" id="WBZB01000024">
    <property type="protein sequence ID" value="KAB3530082.1"/>
    <property type="molecule type" value="Genomic_DNA"/>
</dbReference>
<evidence type="ECO:0000313" key="6">
    <source>
        <dbReference type="Proteomes" id="UP000465601"/>
    </source>
</evidence>
<evidence type="ECO:0000256" key="4">
    <source>
        <dbReference type="HAMAP-Rule" id="MF_00434"/>
    </source>
</evidence>
<name>A0A833HNZ5_9FIRM</name>
<accession>A0A833HNZ5</accession>
<dbReference type="PANTHER" id="PTHR12599">
    <property type="entry name" value="PTERIN-4-ALPHA-CARBINOLAMINE DEHYDRATASE"/>
    <property type="match status" value="1"/>
</dbReference>
<dbReference type="EC" id="4.2.1.96" evidence="4"/>
<proteinExistence type="inferred from homology"/>
<dbReference type="Pfam" id="PF01329">
    <property type="entry name" value="Pterin_4a"/>
    <property type="match status" value="1"/>
</dbReference>
<keyword evidence="3 4" id="KW-0456">Lyase</keyword>
<evidence type="ECO:0000256" key="3">
    <source>
        <dbReference type="ARBA" id="ARBA00023239"/>
    </source>
</evidence>
<dbReference type="CDD" id="cd00913">
    <property type="entry name" value="PCD_DCoH_subfamily_a"/>
    <property type="match status" value="1"/>
</dbReference>
<evidence type="ECO:0000256" key="2">
    <source>
        <dbReference type="ARBA" id="ARBA00006472"/>
    </source>
</evidence>
<keyword evidence="6" id="KW-1185">Reference proteome</keyword>
<dbReference type="GO" id="GO:0006729">
    <property type="term" value="P:tetrahydrobiopterin biosynthetic process"/>
    <property type="evidence" value="ECO:0007669"/>
    <property type="project" value="InterPro"/>
</dbReference>
<comment type="catalytic activity">
    <reaction evidence="1 4">
        <text>(4aS,6R)-4a-hydroxy-L-erythro-5,6,7,8-tetrahydrobiopterin = (6R)-L-erythro-6,7-dihydrobiopterin + H2O</text>
        <dbReference type="Rhea" id="RHEA:11920"/>
        <dbReference type="ChEBI" id="CHEBI:15377"/>
        <dbReference type="ChEBI" id="CHEBI:15642"/>
        <dbReference type="ChEBI" id="CHEBI:43120"/>
        <dbReference type="EC" id="4.2.1.96"/>
    </reaction>
</comment>
<dbReference type="Proteomes" id="UP000465601">
    <property type="component" value="Unassembled WGS sequence"/>
</dbReference>
<dbReference type="InterPro" id="IPR036428">
    <property type="entry name" value="PCD_sf"/>
</dbReference>
<gene>
    <name evidence="5" type="ORF">F8153_08180</name>
</gene>
<comment type="caution">
    <text evidence="5">The sequence shown here is derived from an EMBL/GenBank/DDBJ whole genome shotgun (WGS) entry which is preliminary data.</text>
</comment>
<reference evidence="5 6" key="1">
    <citation type="submission" date="2019-10" db="EMBL/GenBank/DDBJ databases">
        <title>Alkaliphilus serpentinus sp. nov. and Alkaliphilus pronyensis sp. nov., two novel anaerobic alkaliphilic species isolated from the serpentinized-hosted hydrothermal field of the Prony Bay (New Caledonia).</title>
        <authorList>
            <person name="Postec A."/>
        </authorList>
    </citation>
    <scope>NUCLEOTIDE SEQUENCE [LARGE SCALE GENOMIC DNA]</scope>
    <source>
        <strain evidence="5 6">LacT</strain>
    </source>
</reference>
<dbReference type="GO" id="GO:0008124">
    <property type="term" value="F:4-alpha-hydroxytetrahydrobiopterin dehydratase activity"/>
    <property type="evidence" value="ECO:0007669"/>
    <property type="project" value="UniProtKB-UniRule"/>
</dbReference>
<dbReference type="HAMAP" id="MF_00434">
    <property type="entry name" value="Pterin_4_alpha"/>
    <property type="match status" value="1"/>
</dbReference>
<evidence type="ECO:0000313" key="5">
    <source>
        <dbReference type="EMBL" id="KAB3530082.1"/>
    </source>
</evidence>
<sequence>MMNLAEKKCIPCSIGTPPMDASEVMEYMKELSKDWMVVDIHHIERTFKFKNFKEALEFTNKVGALAEEEGHHPDIHLSWGRVKLIIYTHKIDGLSEADFVLAAKVEKLL</sequence>
<dbReference type="PANTHER" id="PTHR12599:SF0">
    <property type="entry name" value="PTERIN-4-ALPHA-CARBINOLAMINE DEHYDRATASE"/>
    <property type="match status" value="1"/>
</dbReference>
<dbReference type="InterPro" id="IPR001533">
    <property type="entry name" value="Pterin_deHydtase"/>
</dbReference>
<dbReference type="AlphaFoldDB" id="A0A833HNZ5"/>